<name>A0A1F6BN93_9BACT</name>
<feature type="domain" description="Type II secretion system protein GspF" evidence="8">
    <location>
        <begin position="121"/>
        <end position="242"/>
    </location>
</feature>
<evidence type="ECO:0000256" key="7">
    <source>
        <dbReference type="SAM" id="Phobius"/>
    </source>
</evidence>
<comment type="caution">
    <text evidence="9">The sequence shown here is derived from an EMBL/GenBank/DDBJ whole genome shotgun (WGS) entry which is preliminary data.</text>
</comment>
<evidence type="ECO:0000259" key="8">
    <source>
        <dbReference type="Pfam" id="PF00482"/>
    </source>
</evidence>
<keyword evidence="3" id="KW-1003">Cell membrane</keyword>
<dbReference type="Pfam" id="PF00482">
    <property type="entry name" value="T2SSF"/>
    <property type="match status" value="2"/>
</dbReference>
<dbReference type="InterPro" id="IPR003004">
    <property type="entry name" value="GspF/PilC"/>
</dbReference>
<feature type="transmembrane region" description="Helical" evidence="7">
    <location>
        <begin position="261"/>
        <end position="289"/>
    </location>
</feature>
<reference evidence="9 10" key="1">
    <citation type="journal article" date="2016" name="Nat. Commun.">
        <title>Thousands of microbial genomes shed light on interconnected biogeochemical processes in an aquifer system.</title>
        <authorList>
            <person name="Anantharaman K."/>
            <person name="Brown C.T."/>
            <person name="Hug L.A."/>
            <person name="Sharon I."/>
            <person name="Castelle C.J."/>
            <person name="Probst A.J."/>
            <person name="Thomas B.C."/>
            <person name="Singh A."/>
            <person name="Wilkins M.J."/>
            <person name="Karaoz U."/>
            <person name="Brodie E.L."/>
            <person name="Williams K.H."/>
            <person name="Hubbard S.S."/>
            <person name="Banfield J.F."/>
        </authorList>
    </citation>
    <scope>NUCLEOTIDE SEQUENCE [LARGE SCALE GENOMIC DNA]</scope>
</reference>
<feature type="transmembrane region" description="Helical" evidence="7">
    <location>
        <begin position="219"/>
        <end position="241"/>
    </location>
</feature>
<accession>A0A1F6BN93</accession>
<dbReference type="PANTHER" id="PTHR30012">
    <property type="entry name" value="GENERAL SECRETION PATHWAY PROTEIN"/>
    <property type="match status" value="1"/>
</dbReference>
<keyword evidence="5 7" id="KW-1133">Transmembrane helix</keyword>
<comment type="subcellular location">
    <subcellularLocation>
        <location evidence="1">Cell membrane</location>
        <topology evidence="1">Multi-pass membrane protein</topology>
    </subcellularLocation>
</comment>
<evidence type="ECO:0000256" key="1">
    <source>
        <dbReference type="ARBA" id="ARBA00004651"/>
    </source>
</evidence>
<evidence type="ECO:0000313" key="10">
    <source>
        <dbReference type="Proteomes" id="UP000178825"/>
    </source>
</evidence>
<evidence type="ECO:0000256" key="6">
    <source>
        <dbReference type="ARBA" id="ARBA00023136"/>
    </source>
</evidence>
<sequence length="454" mass="50536">MYETLAAVDILEYNSFISPEDRNECRKSPCGCLETAWRIQKEIKFKNWLIFMQFHCVASQQDGKIIESDIDARGVEEVLAVLSARGLHPVSIKLATTAKGRMDRKIFGGNITLTDQVFISKYLALMLKIGTGLLQAINILIDDFSKPSVHSFLVEVKTNLEKGMQFYYAFARHPKIFSQVYINSIKAGETSGNLESVFDDLAVSLSKEKALRDQIKSALFYPVILFVMSILILVFLVMFALPKIAGVFSESGFDPPIFSKVVFAVGFFFGDYGLWILLAGIICFAVLFVGYRTSLVFKKFILSILFNLPLVRDVVKKISIQRFAATLSSLIKAGMQITDALEITADSITQIELKEALIRISKEGIAKGLTVGEAFKREPFFPKTVVNLVAISERAGHIEEVLQTLADFYTSEIDSSLKTLVSFLEPILLMGIGLVIGLIALAIVVPIYQLTIQF</sequence>
<dbReference type="PRINTS" id="PR00812">
    <property type="entry name" value="BCTERIALGSPF"/>
</dbReference>
<gene>
    <name evidence="9" type="ORF">A3D55_00830</name>
</gene>
<dbReference type="PANTHER" id="PTHR30012:SF0">
    <property type="entry name" value="TYPE II SECRETION SYSTEM PROTEIN F-RELATED"/>
    <property type="match status" value="1"/>
</dbReference>
<keyword evidence="6 7" id="KW-0472">Membrane</keyword>
<evidence type="ECO:0000256" key="2">
    <source>
        <dbReference type="ARBA" id="ARBA00005745"/>
    </source>
</evidence>
<protein>
    <recommendedName>
        <fullName evidence="8">Type II secretion system protein GspF domain-containing protein</fullName>
    </recommendedName>
</protein>
<dbReference type="STRING" id="1798470.A3D55_00830"/>
<evidence type="ECO:0000313" key="9">
    <source>
        <dbReference type="EMBL" id="OGG38394.1"/>
    </source>
</evidence>
<dbReference type="InterPro" id="IPR042094">
    <property type="entry name" value="T2SS_GspF_sf"/>
</dbReference>
<dbReference type="Gene3D" id="1.20.81.30">
    <property type="entry name" value="Type II secretion system (T2SS), domain F"/>
    <property type="match status" value="2"/>
</dbReference>
<keyword evidence="4 7" id="KW-0812">Transmembrane</keyword>
<dbReference type="GO" id="GO:0005886">
    <property type="term" value="C:plasma membrane"/>
    <property type="evidence" value="ECO:0007669"/>
    <property type="project" value="UniProtKB-SubCell"/>
</dbReference>
<dbReference type="EMBL" id="MFKJ01000023">
    <property type="protein sequence ID" value="OGG38394.1"/>
    <property type="molecule type" value="Genomic_DNA"/>
</dbReference>
<proteinExistence type="inferred from homology"/>
<feature type="transmembrane region" description="Helical" evidence="7">
    <location>
        <begin position="427"/>
        <end position="448"/>
    </location>
</feature>
<evidence type="ECO:0000256" key="3">
    <source>
        <dbReference type="ARBA" id="ARBA00022475"/>
    </source>
</evidence>
<evidence type="ECO:0000256" key="5">
    <source>
        <dbReference type="ARBA" id="ARBA00022989"/>
    </source>
</evidence>
<dbReference type="AlphaFoldDB" id="A0A1F6BN93"/>
<comment type="similarity">
    <text evidence="2">Belongs to the GSP F family.</text>
</comment>
<dbReference type="Proteomes" id="UP000178825">
    <property type="component" value="Unassembled WGS sequence"/>
</dbReference>
<dbReference type="InterPro" id="IPR018076">
    <property type="entry name" value="T2SS_GspF_dom"/>
</dbReference>
<feature type="domain" description="Type II secretion system protein GspF" evidence="8">
    <location>
        <begin position="323"/>
        <end position="446"/>
    </location>
</feature>
<organism evidence="9 10">
    <name type="scientific">Candidatus Jorgensenbacteria bacterium RIFCSPHIGHO2_02_FULL_45_20</name>
    <dbReference type="NCBI Taxonomy" id="1798470"/>
    <lineage>
        <taxon>Bacteria</taxon>
        <taxon>Candidatus Joergenseniibacteriota</taxon>
    </lineage>
</organism>
<evidence type="ECO:0000256" key="4">
    <source>
        <dbReference type="ARBA" id="ARBA00022692"/>
    </source>
</evidence>